<dbReference type="SUPFAM" id="SSF54211">
    <property type="entry name" value="Ribosomal protein S5 domain 2-like"/>
    <property type="match status" value="1"/>
</dbReference>
<feature type="binding site" evidence="13">
    <location>
        <position position="422"/>
    </location>
    <ligand>
        <name>substrate</name>
    </ligand>
</feature>
<evidence type="ECO:0000256" key="9">
    <source>
        <dbReference type="ARBA" id="ARBA00022801"/>
    </source>
</evidence>
<evidence type="ECO:0000256" key="1">
    <source>
        <dbReference type="ARBA" id="ARBA00006678"/>
    </source>
</evidence>
<comment type="catalytic activity">
    <reaction evidence="13">
        <text>XTP + H2O = XMP + diphosphate + H(+)</text>
        <dbReference type="Rhea" id="RHEA:28610"/>
        <dbReference type="ChEBI" id="CHEBI:15377"/>
        <dbReference type="ChEBI" id="CHEBI:15378"/>
        <dbReference type="ChEBI" id="CHEBI:33019"/>
        <dbReference type="ChEBI" id="CHEBI:57464"/>
        <dbReference type="ChEBI" id="CHEBI:61314"/>
        <dbReference type="EC" id="3.6.1.66"/>
    </reaction>
</comment>
<comment type="catalytic activity">
    <reaction evidence="13">
        <text>dITP + H2O = dIMP + diphosphate + H(+)</text>
        <dbReference type="Rhea" id="RHEA:28342"/>
        <dbReference type="ChEBI" id="CHEBI:15377"/>
        <dbReference type="ChEBI" id="CHEBI:15378"/>
        <dbReference type="ChEBI" id="CHEBI:33019"/>
        <dbReference type="ChEBI" id="CHEBI:61194"/>
        <dbReference type="ChEBI" id="CHEBI:61382"/>
        <dbReference type="EC" id="3.6.1.66"/>
    </reaction>
</comment>
<feature type="binding site" evidence="13">
    <location>
        <begin position="427"/>
        <end position="428"/>
    </location>
    <ligand>
        <name>substrate</name>
    </ligand>
</feature>
<dbReference type="InterPro" id="IPR020922">
    <property type="entry name" value="dITP/XTP_pyrophosphatase"/>
</dbReference>
<dbReference type="CDD" id="cd11362">
    <property type="entry name" value="RNase_PH_bact"/>
    <property type="match status" value="1"/>
</dbReference>
<dbReference type="EC" id="2.7.7.56" evidence="12"/>
<comment type="similarity">
    <text evidence="1 12">Belongs to the RNase PH family.</text>
</comment>
<comment type="caution">
    <text evidence="17">The sequence shown here is derived from an EMBL/GenBank/DDBJ whole genome shotgun (WGS) entry which is preliminary data.</text>
</comment>
<dbReference type="CDD" id="cd00515">
    <property type="entry name" value="HAM1"/>
    <property type="match status" value="1"/>
</dbReference>
<accession>A0ABS4KFN0</accession>
<dbReference type="NCBIfam" id="TIGR00042">
    <property type="entry name" value="RdgB/HAM1 family non-canonical purine NTP pyrophosphatase"/>
    <property type="match status" value="1"/>
</dbReference>
<evidence type="ECO:0000256" key="4">
    <source>
        <dbReference type="ARBA" id="ARBA00022679"/>
    </source>
</evidence>
<dbReference type="PANTHER" id="PTHR11953:SF0">
    <property type="entry name" value="EXOSOME COMPLEX COMPONENT RRP41"/>
    <property type="match status" value="1"/>
</dbReference>
<keyword evidence="4 12" id="KW-0808">Transferase</keyword>
<dbReference type="Gene3D" id="3.30.230.70">
    <property type="entry name" value="GHMP Kinase, N-terminal domain"/>
    <property type="match status" value="1"/>
</dbReference>
<dbReference type="Pfam" id="PF03725">
    <property type="entry name" value="RNase_PH_C"/>
    <property type="match status" value="1"/>
</dbReference>
<dbReference type="Pfam" id="PF01138">
    <property type="entry name" value="RNase_PH"/>
    <property type="match status" value="1"/>
</dbReference>
<dbReference type="HAMAP" id="MF_01405">
    <property type="entry name" value="Non_canon_purine_NTPase"/>
    <property type="match status" value="1"/>
</dbReference>
<dbReference type="NCBIfam" id="TIGR01966">
    <property type="entry name" value="RNasePH"/>
    <property type="match status" value="1"/>
</dbReference>
<dbReference type="InterPro" id="IPR036345">
    <property type="entry name" value="ExoRNase_PH_dom2_sf"/>
</dbReference>
<dbReference type="HAMAP" id="MF_00564">
    <property type="entry name" value="RNase_PH"/>
    <property type="match status" value="1"/>
</dbReference>
<feature type="binding site" evidence="13">
    <location>
        <begin position="253"/>
        <end position="258"/>
    </location>
    <ligand>
        <name>substrate</name>
    </ligand>
</feature>
<dbReference type="InterPro" id="IPR050080">
    <property type="entry name" value="RNase_PH"/>
</dbReference>
<keyword evidence="8 13" id="KW-0547">Nucleotide-binding</keyword>
<evidence type="ECO:0000256" key="14">
    <source>
        <dbReference type="RuleBase" id="RU003781"/>
    </source>
</evidence>
<dbReference type="EMBL" id="JAGGLI010000002">
    <property type="protein sequence ID" value="MBP2026570.1"/>
    <property type="molecule type" value="Genomic_DNA"/>
</dbReference>
<evidence type="ECO:0000313" key="17">
    <source>
        <dbReference type="EMBL" id="MBP2026570.1"/>
    </source>
</evidence>
<feature type="binding site" evidence="13">
    <location>
        <begin position="399"/>
        <end position="402"/>
    </location>
    <ligand>
        <name>substrate</name>
    </ligand>
</feature>
<feature type="binding site" evidence="13">
    <location>
        <position position="317"/>
    </location>
    <ligand>
        <name>substrate</name>
    </ligand>
</feature>
<organism evidence="17 18">
    <name type="scientific">Acetoanaerobium pronyense</name>
    <dbReference type="NCBI Taxonomy" id="1482736"/>
    <lineage>
        <taxon>Bacteria</taxon>
        <taxon>Bacillati</taxon>
        <taxon>Bacillota</taxon>
        <taxon>Clostridia</taxon>
        <taxon>Peptostreptococcales</taxon>
        <taxon>Filifactoraceae</taxon>
        <taxon>Acetoanaerobium</taxon>
    </lineage>
</organism>
<comment type="catalytic activity">
    <reaction evidence="12">
        <text>tRNA(n+1) + phosphate = tRNA(n) + a ribonucleoside 5'-diphosphate</text>
        <dbReference type="Rhea" id="RHEA:10628"/>
        <dbReference type="Rhea" id="RHEA-COMP:17343"/>
        <dbReference type="Rhea" id="RHEA-COMP:17344"/>
        <dbReference type="ChEBI" id="CHEBI:43474"/>
        <dbReference type="ChEBI" id="CHEBI:57930"/>
        <dbReference type="ChEBI" id="CHEBI:173114"/>
        <dbReference type="EC" id="2.7.7.56"/>
    </reaction>
</comment>
<dbReference type="SUPFAM" id="SSF52972">
    <property type="entry name" value="ITPase-like"/>
    <property type="match status" value="1"/>
</dbReference>
<evidence type="ECO:0000256" key="5">
    <source>
        <dbReference type="ARBA" id="ARBA00022694"/>
    </source>
</evidence>
<keyword evidence="10 13" id="KW-0460">Magnesium</keyword>
<keyword evidence="2 12" id="KW-0698">rRNA processing</keyword>
<dbReference type="Gene3D" id="3.90.950.10">
    <property type="match status" value="1"/>
</dbReference>
<keyword evidence="11" id="KW-0694">RNA-binding</keyword>
<keyword evidence="13" id="KW-0546">Nucleotide metabolism</keyword>
<dbReference type="Proteomes" id="UP001314903">
    <property type="component" value="Unassembled WGS sequence"/>
</dbReference>
<evidence type="ECO:0000256" key="8">
    <source>
        <dbReference type="ARBA" id="ARBA00022741"/>
    </source>
</evidence>
<keyword evidence="5 12" id="KW-0819">tRNA processing</keyword>
<evidence type="ECO:0000256" key="11">
    <source>
        <dbReference type="ARBA" id="ARBA00022884"/>
    </source>
</evidence>
<dbReference type="InterPro" id="IPR002381">
    <property type="entry name" value="RNase_PH_bac-type"/>
</dbReference>
<protein>
    <recommendedName>
        <fullName evidence="12 13">Multifunctional fusion protein</fullName>
    </recommendedName>
    <domain>
        <recommendedName>
            <fullName evidence="13">dITP/XTP pyrophosphatase</fullName>
            <ecNumber evidence="13">3.6.1.66</ecNumber>
        </recommendedName>
        <alternativeName>
            <fullName evidence="13">Non-canonical purine NTP pyrophosphatase</fullName>
        </alternativeName>
        <alternativeName>
            <fullName evidence="13">Non-standard purine NTP pyrophosphatase</fullName>
        </alternativeName>
        <alternativeName>
            <fullName evidence="13">Nucleoside-triphosphate diphosphatase</fullName>
        </alternativeName>
        <alternativeName>
            <fullName evidence="13">Nucleoside-triphosphate pyrophosphatase</fullName>
            <shortName evidence="13">NTPase</shortName>
        </alternativeName>
    </domain>
    <domain>
        <recommendedName>
            <fullName evidence="12">Ribonuclease PH</fullName>
            <shortName evidence="12">RNase PH</shortName>
            <ecNumber evidence="12">2.7.7.56</ecNumber>
        </recommendedName>
        <alternativeName>
            <fullName evidence="12">tRNA nucleotidyltransferase</fullName>
        </alternativeName>
    </domain>
</protein>
<reference evidence="17 18" key="1">
    <citation type="submission" date="2021-03" db="EMBL/GenBank/DDBJ databases">
        <title>Genomic Encyclopedia of Type Strains, Phase IV (KMG-IV): sequencing the most valuable type-strain genomes for metagenomic binning, comparative biology and taxonomic classification.</title>
        <authorList>
            <person name="Goeker M."/>
        </authorList>
    </citation>
    <scope>NUCLEOTIDE SEQUENCE [LARGE SCALE GENOMIC DNA]</scope>
    <source>
        <strain evidence="17 18">DSM 27512</strain>
    </source>
</reference>
<sequence>MQKKNNALRDIRITRNYTKYAEGSVLVEFGETKVLCNASIEEKVPPFLRNTGKGWISAEYSMLPRSTHQRKIRDAARGKIDGRTHEIQRLIGRALRSVVDMGKLGERTIWIDCDVLQADGGTRTASITGAFVALCDALYGLYKNKQIKEFPVSSFVSAVSVGIVKESPVLDLCYEEDSSAQVDMNIVMTDKGEFVELQGTGEEFPFNKTQLFDLLELGEMGNKELMKIQRKALGEEISSMISEKEVIEMVIASSNSHKIEEIGKILESFDIKLLSLKDVGLEGLEIEETGSTFEENAILKAKEVSKLTGMPSIADDSGLMVDVLGGRPGVYSARFSGEGATDEKNNEKLLSLLKGYSKDQRKGKFVSVIAVVFPDGKEYKAKGICEGTIGFDLMGESGFGYDPLFIPTGMDKTFGEISSEEKNKISHRAKSLEEMKKILAEIL</sequence>
<gene>
    <name evidence="12" type="primary">rph</name>
    <name evidence="17" type="ORF">J2Z35_000359</name>
</gene>
<feature type="domain" description="Exoribonuclease phosphorolytic" evidence="16">
    <location>
        <begin position="155"/>
        <end position="218"/>
    </location>
</feature>
<dbReference type="NCBIfam" id="NF011397">
    <property type="entry name" value="PRK14822.1"/>
    <property type="match status" value="1"/>
</dbReference>
<feature type="binding site" evidence="13">
    <location>
        <position position="287"/>
    </location>
    <ligand>
        <name>Mg(2+)</name>
        <dbReference type="ChEBI" id="CHEBI:18420"/>
    </ligand>
</feature>
<evidence type="ECO:0000259" key="16">
    <source>
        <dbReference type="Pfam" id="PF03725"/>
    </source>
</evidence>
<dbReference type="InterPro" id="IPR018336">
    <property type="entry name" value="RNase_PH_CS"/>
</dbReference>
<evidence type="ECO:0000256" key="3">
    <source>
        <dbReference type="ARBA" id="ARBA00022555"/>
    </source>
</evidence>
<dbReference type="Pfam" id="PF01725">
    <property type="entry name" value="Ham1p_like"/>
    <property type="match status" value="1"/>
</dbReference>
<comment type="catalytic activity">
    <reaction evidence="13">
        <text>ITP + H2O = IMP + diphosphate + H(+)</text>
        <dbReference type="Rhea" id="RHEA:29399"/>
        <dbReference type="ChEBI" id="CHEBI:15377"/>
        <dbReference type="ChEBI" id="CHEBI:15378"/>
        <dbReference type="ChEBI" id="CHEBI:33019"/>
        <dbReference type="ChEBI" id="CHEBI:58053"/>
        <dbReference type="ChEBI" id="CHEBI:61402"/>
        <dbReference type="EC" id="3.6.1.66"/>
    </reaction>
</comment>
<comment type="subunit">
    <text evidence="12">Homohexameric ring arranged as a trimer of dimers.</text>
</comment>
<feature type="domain" description="Exoribonuclease phosphorolytic" evidence="15">
    <location>
        <begin position="8"/>
        <end position="137"/>
    </location>
</feature>
<feature type="binding site" evidence="12">
    <location>
        <begin position="121"/>
        <end position="123"/>
    </location>
    <ligand>
        <name>phosphate</name>
        <dbReference type="ChEBI" id="CHEBI:43474"/>
        <note>substrate</note>
    </ligand>
</feature>
<dbReference type="InterPro" id="IPR015847">
    <property type="entry name" value="ExoRNase_PH_dom2"/>
</dbReference>
<dbReference type="SUPFAM" id="SSF55666">
    <property type="entry name" value="Ribonuclease PH domain 2-like"/>
    <property type="match status" value="1"/>
</dbReference>
<dbReference type="InterPro" id="IPR029001">
    <property type="entry name" value="ITPase-like_fam"/>
</dbReference>
<keyword evidence="18" id="KW-1185">Reference proteome</keyword>
<keyword evidence="7 13" id="KW-0479">Metal-binding</keyword>
<comment type="cofactor">
    <cofactor evidence="13">
        <name>Mg(2+)</name>
        <dbReference type="ChEBI" id="CHEBI:18420"/>
    </cofactor>
    <text evidence="13">Binds 1 Mg(2+) ion per subunit.</text>
</comment>
<dbReference type="InterPro" id="IPR002637">
    <property type="entry name" value="RdgB/HAM1"/>
</dbReference>
<evidence type="ECO:0000256" key="12">
    <source>
        <dbReference type="HAMAP-Rule" id="MF_00564"/>
    </source>
</evidence>
<keyword evidence="3 12" id="KW-0820">tRNA-binding</keyword>
<dbReference type="InterPro" id="IPR001247">
    <property type="entry name" value="ExoRNase_PH_dom1"/>
</dbReference>
<keyword evidence="9 13" id="KW-0378">Hydrolase</keyword>
<proteinExistence type="inferred from homology"/>
<comment type="function">
    <text evidence="12">Phosphorolytic 3'-5' exoribonuclease that plays an important role in tRNA 3'-end maturation. Removes nucleotide residues following the 3'-CCA terminus of tRNAs; can also add nucleotides to the ends of RNA molecules by using nucleoside diphosphates as substrates, but this may not be physiologically important. Probably plays a role in initiation of 16S rRNA degradation (leading to ribosome degradation) during starvation.</text>
</comment>
<comment type="function">
    <text evidence="13">Pyrophosphatase that catalyzes the hydrolysis of nucleoside triphosphates to their monophosphate derivatives, with a high preference for the non-canonical purine nucleotides XTP (xanthosine triphosphate), dITP (deoxyinosine triphosphate) and ITP. Seems to function as a house-cleaning enzyme that removes non-canonical purine nucleotides from the nucleotide pool, thus preventing their incorporation into DNA/RNA and avoiding chromosomal lesions.</text>
</comment>
<evidence type="ECO:0000256" key="7">
    <source>
        <dbReference type="ARBA" id="ARBA00022723"/>
    </source>
</evidence>
<evidence type="ECO:0000256" key="13">
    <source>
        <dbReference type="HAMAP-Rule" id="MF_01405"/>
    </source>
</evidence>
<evidence type="ECO:0000313" key="18">
    <source>
        <dbReference type="Proteomes" id="UP001314903"/>
    </source>
</evidence>
<keyword evidence="6 12" id="KW-0548">Nucleotidyltransferase</keyword>
<dbReference type="InterPro" id="IPR027408">
    <property type="entry name" value="PNPase/RNase_PH_dom_sf"/>
</dbReference>
<dbReference type="PANTHER" id="PTHR11953">
    <property type="entry name" value="EXOSOME COMPLEX COMPONENT"/>
    <property type="match status" value="1"/>
</dbReference>
<evidence type="ECO:0000256" key="2">
    <source>
        <dbReference type="ARBA" id="ARBA00022552"/>
    </source>
</evidence>
<feature type="active site" description="Proton acceptor" evidence="13">
    <location>
        <position position="316"/>
    </location>
</feature>
<comment type="subunit">
    <text evidence="13">Homodimer.</text>
</comment>
<dbReference type="EC" id="3.6.1.66" evidence="13"/>
<evidence type="ECO:0000259" key="15">
    <source>
        <dbReference type="Pfam" id="PF01138"/>
    </source>
</evidence>
<dbReference type="PROSITE" id="PS01277">
    <property type="entry name" value="RIBONUCLEASE_PH"/>
    <property type="match status" value="1"/>
</dbReference>
<comment type="similarity">
    <text evidence="13 14">Belongs to the HAM1 NTPase family.</text>
</comment>
<feature type="binding site" evidence="13">
    <location>
        <position position="316"/>
    </location>
    <ligand>
        <name>Mg(2+)</name>
        <dbReference type="ChEBI" id="CHEBI:18420"/>
    </ligand>
</feature>
<evidence type="ECO:0000256" key="6">
    <source>
        <dbReference type="ARBA" id="ARBA00022695"/>
    </source>
</evidence>
<dbReference type="RefSeq" id="WP_209658751.1">
    <property type="nucleotide sequence ID" value="NZ_JAGGLI010000002.1"/>
</dbReference>
<name>A0ABS4KFN0_9FIRM</name>
<evidence type="ECO:0000256" key="10">
    <source>
        <dbReference type="ARBA" id="ARBA00022842"/>
    </source>
</evidence>
<feature type="binding site" evidence="12">
    <location>
        <position position="83"/>
    </location>
    <ligand>
        <name>phosphate</name>
        <dbReference type="ChEBI" id="CHEBI:43474"/>
        <note>substrate</note>
    </ligand>
</feature>
<dbReference type="GO" id="GO:0036220">
    <property type="term" value="F:ITP diphosphatase activity"/>
    <property type="evidence" value="ECO:0007669"/>
    <property type="project" value="UniProtKB-EC"/>
</dbReference>
<dbReference type="InterPro" id="IPR020568">
    <property type="entry name" value="Ribosomal_Su5_D2-typ_SF"/>
</dbReference>